<dbReference type="Pfam" id="PF08830">
    <property type="entry name" value="DUF1806"/>
    <property type="match status" value="1"/>
</dbReference>
<dbReference type="InterPro" id="IPR014934">
    <property type="entry name" value="DUF1806"/>
</dbReference>
<sequence>MQAIDVQEIQRYIDEHANTPLYVHVETTNGAYATHQDPTFHSAGMFFRNAEITYERGLITGNGPYRIGLKLAHGWLYGEGLTDFEFAGEQLLIAGHDIEGRLAIAFELSPTPFAQGAEEVDA</sequence>
<dbReference type="Proteomes" id="UP000053797">
    <property type="component" value="Unassembled WGS sequence"/>
</dbReference>
<protein>
    <submittedName>
        <fullName evidence="3">YojF family protein</fullName>
    </submittedName>
</protein>
<dbReference type="InterPro" id="IPR036492">
    <property type="entry name" value="YojF_sf"/>
</dbReference>
<reference evidence="3 6" key="3">
    <citation type="submission" date="2023-12" db="EMBL/GenBank/DDBJ databases">
        <authorList>
            <person name="Easwaran N."/>
            <person name="Lazarus H.P.S."/>
        </authorList>
    </citation>
    <scope>NUCLEOTIDE SEQUENCE [LARGE SCALE GENOMIC DNA]</scope>
    <source>
        <strain evidence="3 6">VIT-2023</strain>
    </source>
</reference>
<dbReference type="Proteomes" id="UP000072605">
    <property type="component" value="Unassembled WGS sequence"/>
</dbReference>
<organism evidence="1 4">
    <name type="scientific">Exiguobacterium indicum</name>
    <dbReference type="NCBI Taxonomy" id="296995"/>
    <lineage>
        <taxon>Bacteria</taxon>
        <taxon>Bacillati</taxon>
        <taxon>Bacillota</taxon>
        <taxon>Bacilli</taxon>
        <taxon>Bacillales</taxon>
        <taxon>Bacillales Family XII. Incertae Sedis</taxon>
        <taxon>Exiguobacterium</taxon>
    </lineage>
</organism>
<gene>
    <name evidence="1" type="ORF">AS033_12315</name>
    <name evidence="2" type="ORF">RSA11_08695</name>
    <name evidence="3" type="ORF">SZL87_13115</name>
</gene>
<dbReference type="SUPFAM" id="SSF89442">
    <property type="entry name" value="Hypothetical protein YojF"/>
    <property type="match status" value="1"/>
</dbReference>
<dbReference type="GeneID" id="90838076"/>
<dbReference type="RefSeq" id="WP_023469721.1">
    <property type="nucleotide sequence ID" value="NZ_FMYN01000004.1"/>
</dbReference>
<name>A0A0V8GE15_9BACL</name>
<dbReference type="AlphaFoldDB" id="A0A0V8GE15"/>
<dbReference type="EMBL" id="LDQV01000021">
    <property type="protein sequence ID" value="KTR26650.1"/>
    <property type="molecule type" value="Genomic_DNA"/>
</dbReference>
<accession>A0A0V8GE15</accession>
<evidence type="ECO:0000313" key="4">
    <source>
        <dbReference type="Proteomes" id="UP000053797"/>
    </source>
</evidence>
<evidence type="ECO:0000313" key="5">
    <source>
        <dbReference type="Proteomes" id="UP000072605"/>
    </source>
</evidence>
<reference evidence="1 4" key="1">
    <citation type="journal article" date="2015" name="Int. J. Syst. Evol. Microbiol.">
        <title>Exiguobacterium enclense sp. nov., isolated from sediment.</title>
        <authorList>
            <person name="Dastager S.G."/>
            <person name="Mawlankar R."/>
            <person name="Sonalkar V.V."/>
            <person name="Thorat M.N."/>
            <person name="Mual P."/>
            <person name="Verma A."/>
            <person name="Krishnamurthi S."/>
            <person name="Tang S.K."/>
            <person name="Li W.J."/>
        </authorList>
    </citation>
    <scope>NUCLEOTIDE SEQUENCE [LARGE SCALE GENOMIC DNA]</scope>
    <source>
        <strain evidence="1 4">NIO-1109</strain>
    </source>
</reference>
<dbReference type="EMBL" id="JBAWKY010000004">
    <property type="protein sequence ID" value="MEI4463359.1"/>
    <property type="molecule type" value="Genomic_DNA"/>
</dbReference>
<evidence type="ECO:0000313" key="3">
    <source>
        <dbReference type="EMBL" id="MEI4463359.1"/>
    </source>
</evidence>
<dbReference type="Proteomes" id="UP001387110">
    <property type="component" value="Unassembled WGS sequence"/>
</dbReference>
<dbReference type="Gene3D" id="2.70.180.10">
    <property type="entry name" value="Hypothetical protein YojF"/>
    <property type="match status" value="1"/>
</dbReference>
<proteinExistence type="predicted"/>
<evidence type="ECO:0000313" key="1">
    <source>
        <dbReference type="EMBL" id="KSU48399.1"/>
    </source>
</evidence>
<keyword evidence="6" id="KW-1185">Reference proteome</keyword>
<evidence type="ECO:0000313" key="2">
    <source>
        <dbReference type="EMBL" id="KTR26650.1"/>
    </source>
</evidence>
<dbReference type="EMBL" id="LNQL01000004">
    <property type="protein sequence ID" value="KSU48399.1"/>
    <property type="molecule type" value="Genomic_DNA"/>
</dbReference>
<comment type="caution">
    <text evidence="1">The sequence shown here is derived from an EMBL/GenBank/DDBJ whole genome shotgun (WGS) entry which is preliminary data.</text>
</comment>
<evidence type="ECO:0000313" key="6">
    <source>
        <dbReference type="Proteomes" id="UP001387110"/>
    </source>
</evidence>
<dbReference type="OrthoDB" id="2352913at2"/>
<reference evidence="2 5" key="2">
    <citation type="journal article" date="2016" name="Front. Microbiol.">
        <title>Genomic Resource of Rice Seed Associated Bacteria.</title>
        <authorList>
            <person name="Midha S."/>
            <person name="Bansal K."/>
            <person name="Sharma S."/>
            <person name="Kumar N."/>
            <person name="Patil P.P."/>
            <person name="Chaudhry V."/>
            <person name="Patil P.B."/>
        </authorList>
    </citation>
    <scope>NUCLEOTIDE SEQUENCE [LARGE SCALE GENOMIC DNA]</scope>
    <source>
        <strain evidence="2 5">RSA11</strain>
    </source>
</reference>